<keyword evidence="1" id="KW-0472">Membrane</keyword>
<accession>A0ABX1P6N2</accession>
<feature type="transmembrane region" description="Helical" evidence="1">
    <location>
        <begin position="275"/>
        <end position="295"/>
    </location>
</feature>
<evidence type="ECO:0000313" key="2">
    <source>
        <dbReference type="EMBL" id="NMG19280.1"/>
    </source>
</evidence>
<name>A0ABX1P6N2_9CYAN</name>
<gene>
    <name evidence="2" type="ORF">DP116_07355</name>
</gene>
<sequence length="458" mass="52344">MAVYKNREAFIPHSRTDIIQLCLQDGQLSATSAEKFKNFCQILSAYYHFRFHKTQETIKDNYAPFDPNTNVQPLTQPTFDQYKEMELKVVDAFKHILERANYIPLPASVVQESVGKASLIDLKTQVDFEDFELFCCYYQGDISKKISVKKLFFWEEEKIIDVFERIVLLIKFKEEAYFSAKKVKIEELKFTPGKMYVYFYKNIPKLDIDLLFPNVATSMNWKDRLLFGIPAIGAAIPLLLKTLPNLLLLIAAILLVLNASSLVESLHVEQEKVRNVLPILVATLSLGMGLGGFAFKQYTNYKNKKIKFQKDITDTLFFKNLANNAGVFQTLIDIAEEEECKEIILVYYHLLTSPTPLNPEQLDSRIESWMEKKLGTKINFDINGPLNNLENIRGKAQRNASEADSAHQKPLLSYDNQGFCHVLPLENALAVIDDVWDNAFQYNGIALYGGSASALKFH</sequence>
<evidence type="ECO:0000313" key="3">
    <source>
        <dbReference type="Proteomes" id="UP000718564"/>
    </source>
</evidence>
<dbReference type="RefSeq" id="WP_169154551.1">
    <property type="nucleotide sequence ID" value="NZ_CAWPJE010000414.1"/>
</dbReference>
<dbReference type="Pfam" id="PF12576">
    <property type="entry name" value="DUF3754"/>
    <property type="match status" value="1"/>
</dbReference>
<protein>
    <submittedName>
        <fullName evidence="2">DUF3754 domain-containing protein</fullName>
    </submittedName>
</protein>
<keyword evidence="3" id="KW-1185">Reference proteome</keyword>
<dbReference type="EMBL" id="QMEB01000038">
    <property type="protein sequence ID" value="NMG19280.1"/>
    <property type="molecule type" value="Genomic_DNA"/>
</dbReference>
<dbReference type="PANTHER" id="PTHR33645">
    <property type="entry name" value="AMINOPEPTIDASE (DUF3754)"/>
    <property type="match status" value="1"/>
</dbReference>
<dbReference type="InterPro" id="IPR022227">
    <property type="entry name" value="DUF3754"/>
</dbReference>
<proteinExistence type="predicted"/>
<dbReference type="Proteomes" id="UP000718564">
    <property type="component" value="Unassembled WGS sequence"/>
</dbReference>
<evidence type="ECO:0000256" key="1">
    <source>
        <dbReference type="SAM" id="Phobius"/>
    </source>
</evidence>
<keyword evidence="1" id="KW-1133">Transmembrane helix</keyword>
<keyword evidence="1" id="KW-0812">Transmembrane</keyword>
<dbReference type="PANTHER" id="PTHR33645:SF11">
    <property type="entry name" value="AMINOPEPTIDASE (DUF3754)"/>
    <property type="match status" value="1"/>
</dbReference>
<organism evidence="2 3">
    <name type="scientific">Brasilonema bromeliae SPC951</name>
    <dbReference type="NCBI Taxonomy" id="385972"/>
    <lineage>
        <taxon>Bacteria</taxon>
        <taxon>Bacillati</taxon>
        <taxon>Cyanobacteriota</taxon>
        <taxon>Cyanophyceae</taxon>
        <taxon>Nostocales</taxon>
        <taxon>Scytonemataceae</taxon>
        <taxon>Brasilonema</taxon>
        <taxon>Bromeliae group (in: Brasilonema)</taxon>
    </lineage>
</organism>
<comment type="caution">
    <text evidence="2">The sequence shown here is derived from an EMBL/GenBank/DDBJ whole genome shotgun (WGS) entry which is preliminary data.</text>
</comment>
<reference evidence="2 3" key="1">
    <citation type="submission" date="2018-06" db="EMBL/GenBank/DDBJ databases">
        <title>Comparative genomics of Brasilonema spp. strains.</title>
        <authorList>
            <person name="Alvarenga D.O."/>
            <person name="Fiore M.F."/>
            <person name="Varani A.M."/>
        </authorList>
    </citation>
    <scope>NUCLEOTIDE SEQUENCE [LARGE SCALE GENOMIC DNA]</scope>
    <source>
        <strain evidence="2 3">SPC951</strain>
    </source>
</reference>
<feature type="transmembrane region" description="Helical" evidence="1">
    <location>
        <begin position="224"/>
        <end position="240"/>
    </location>
</feature>